<dbReference type="RefSeq" id="WP_150986913.1">
    <property type="nucleotide sequence ID" value="NZ_CP062807.1"/>
</dbReference>
<geneLocation type="plasmid" evidence="1 2">
    <name>pRK1-3</name>
</geneLocation>
<dbReference type="GeneID" id="98407074"/>
<keyword evidence="1" id="KW-0614">Plasmid</keyword>
<evidence type="ECO:0000313" key="1">
    <source>
        <dbReference type="EMBL" id="QOT82214.1"/>
    </source>
</evidence>
<name>A0A643FTA9_9BURK</name>
<organism evidence="1 2">
    <name type="scientific">Cupriavidus basilensis</name>
    <dbReference type="NCBI Taxonomy" id="68895"/>
    <lineage>
        <taxon>Bacteria</taxon>
        <taxon>Pseudomonadati</taxon>
        <taxon>Pseudomonadota</taxon>
        <taxon>Betaproteobacteria</taxon>
        <taxon>Burkholderiales</taxon>
        <taxon>Burkholderiaceae</taxon>
        <taxon>Cupriavidus</taxon>
    </lineage>
</organism>
<dbReference type="Proteomes" id="UP000397656">
    <property type="component" value="Plasmid pRK1-3"/>
</dbReference>
<sequence>MNLTPQQHQEHIEKLKRYRDDWQTVAASAAAERDRLLDLASRGASLGHDVEADILQRAAEQKDALARKAHEAQIYMESQLGHAQAGL</sequence>
<dbReference type="EMBL" id="CP062807">
    <property type="protein sequence ID" value="QOT82214.1"/>
    <property type="molecule type" value="Genomic_DNA"/>
</dbReference>
<gene>
    <name evidence="1" type="ORF">F7R26_039575</name>
</gene>
<reference evidence="1 2" key="1">
    <citation type="submission" date="2020-10" db="EMBL/GenBank/DDBJ databases">
        <title>Complete genome sequence of Cupriavidus basilensis CCUG 49340T.</title>
        <authorList>
            <person name="Salva-Serra F."/>
            <person name="Donoso R.A."/>
            <person name="Cho K.H."/>
            <person name="Yoo J.A."/>
            <person name="Lee K."/>
            <person name="Yoon S.-H."/>
            <person name="Perez-Pantoja D."/>
            <person name="Moore E.R.B."/>
        </authorList>
    </citation>
    <scope>NUCLEOTIDE SEQUENCE [LARGE SCALE GENOMIC DNA]</scope>
    <source>
        <strain evidence="2">CCUG 49340</strain>
        <plasmid evidence="1 2">pRK1-3</plasmid>
    </source>
</reference>
<dbReference type="AlphaFoldDB" id="A0A643FTA9"/>
<accession>A0A643FTA9</accession>
<proteinExistence type="predicted"/>
<evidence type="ECO:0000313" key="2">
    <source>
        <dbReference type="Proteomes" id="UP000397656"/>
    </source>
</evidence>
<protein>
    <submittedName>
        <fullName evidence="1">Uncharacterized protein</fullName>
    </submittedName>
</protein>